<dbReference type="SUPFAM" id="SSF51905">
    <property type="entry name" value="FAD/NAD(P)-binding domain"/>
    <property type="match status" value="1"/>
</dbReference>
<reference evidence="1" key="1">
    <citation type="submission" date="2023-03" db="EMBL/GenBank/DDBJ databases">
        <title>Actinoallomurus iriomotensis NBRC 103681.</title>
        <authorList>
            <person name="Ichikawa N."/>
            <person name="Sato H."/>
            <person name="Tonouchi N."/>
        </authorList>
    </citation>
    <scope>NUCLEOTIDE SEQUENCE</scope>
    <source>
        <strain evidence="1">NBRC 103681</strain>
    </source>
</reference>
<dbReference type="Gene3D" id="3.30.9.10">
    <property type="entry name" value="D-Amino Acid Oxidase, subunit A, domain 2"/>
    <property type="match status" value="1"/>
</dbReference>
<dbReference type="PANTHER" id="PTHR46865">
    <property type="entry name" value="OXIDOREDUCTASE-RELATED"/>
    <property type="match status" value="1"/>
</dbReference>
<dbReference type="PANTHER" id="PTHR46865:SF2">
    <property type="entry name" value="MONOOXYGENASE"/>
    <property type="match status" value="1"/>
</dbReference>
<organism evidence="1 2">
    <name type="scientific">Actinoallomurus iriomotensis</name>
    <dbReference type="NCBI Taxonomy" id="478107"/>
    <lineage>
        <taxon>Bacteria</taxon>
        <taxon>Bacillati</taxon>
        <taxon>Actinomycetota</taxon>
        <taxon>Actinomycetes</taxon>
        <taxon>Streptosporangiales</taxon>
        <taxon>Thermomonosporaceae</taxon>
        <taxon>Actinoallomurus</taxon>
    </lineage>
</organism>
<dbReference type="RefSeq" id="WP_285630023.1">
    <property type="nucleotide sequence ID" value="NZ_BSTJ01000010.1"/>
</dbReference>
<evidence type="ECO:0000313" key="1">
    <source>
        <dbReference type="EMBL" id="GLY79051.1"/>
    </source>
</evidence>
<name>A0A9W6RNB8_9ACTN</name>
<gene>
    <name evidence="1" type="ORF">Airi01_073180</name>
</gene>
<dbReference type="Proteomes" id="UP001165135">
    <property type="component" value="Unassembled WGS sequence"/>
</dbReference>
<dbReference type="InterPro" id="IPR036188">
    <property type="entry name" value="FAD/NAD-bd_sf"/>
</dbReference>
<dbReference type="EMBL" id="BSTJ01000010">
    <property type="protein sequence ID" value="GLY79051.1"/>
    <property type="molecule type" value="Genomic_DNA"/>
</dbReference>
<dbReference type="AlphaFoldDB" id="A0A9W6RNB8"/>
<evidence type="ECO:0000313" key="2">
    <source>
        <dbReference type="Proteomes" id="UP001165135"/>
    </source>
</evidence>
<dbReference type="InterPro" id="IPR051704">
    <property type="entry name" value="FAD_aromatic-hydroxylase"/>
</dbReference>
<proteinExistence type="predicted"/>
<sequence length="209" mass="22651">MAAARQSRTWTRQYNVPGRMISVAADRRDPERASVFAVFASPRLDYDRRDLEQQKKLIADAFTGMRWHVPYLLTGLRQAPEVYFGSISRVRVPAWSSGRAALLGDAAWGLTLGGMGGGTGIVGAYVPAGQLASAGGDHRAGFAAYEERMRPYADRWQRGADPGRFLAPAGALGLRSRNALFGTRLFQRLLISSTTSIATDAGLPEYASA</sequence>
<protein>
    <submittedName>
        <fullName evidence="1">Uncharacterized protein</fullName>
    </submittedName>
</protein>
<dbReference type="Gene3D" id="3.50.50.60">
    <property type="entry name" value="FAD/NAD(P)-binding domain"/>
    <property type="match status" value="1"/>
</dbReference>
<accession>A0A9W6RNB8</accession>
<comment type="caution">
    <text evidence="1">The sequence shown here is derived from an EMBL/GenBank/DDBJ whole genome shotgun (WGS) entry which is preliminary data.</text>
</comment>